<dbReference type="InterPro" id="IPR007263">
    <property type="entry name" value="DCC1-like"/>
</dbReference>
<dbReference type="PANTHER" id="PTHR33639:SF2">
    <property type="entry name" value="DUF393 DOMAIN-CONTAINING PROTEIN"/>
    <property type="match status" value="1"/>
</dbReference>
<sequence>MLEEVYRVKSNEEITPAVLLFDGVCNLCNGSVQFILKHEKSEKLKFSAIQSDAGQKLLSQHNIDSEQTNSVILISEGVVYTESDAVAKVAEFLKSPYNMGKYMKVVPRQIRNVFYKKVASNRYKWFGQKESCMIPTPDLRNRFLQ</sequence>
<dbReference type="InterPro" id="IPR052927">
    <property type="entry name" value="DCC_oxidoreductase"/>
</dbReference>
<evidence type="ECO:0000313" key="2">
    <source>
        <dbReference type="Proteomes" id="UP000603641"/>
    </source>
</evidence>
<keyword evidence="2" id="KW-1185">Reference proteome</keyword>
<proteinExistence type="predicted"/>
<comment type="caution">
    <text evidence="1">The sequence shown here is derived from an EMBL/GenBank/DDBJ whole genome shotgun (WGS) entry which is preliminary data.</text>
</comment>
<accession>A0ABR8SNB0</accession>
<organism evidence="1 2">
    <name type="scientific">Fictibacillus norfolkensis</name>
    <dbReference type="NCBI Taxonomy" id="2762233"/>
    <lineage>
        <taxon>Bacteria</taxon>
        <taxon>Bacillati</taxon>
        <taxon>Bacillota</taxon>
        <taxon>Bacilli</taxon>
        <taxon>Bacillales</taxon>
        <taxon>Fictibacillaceae</taxon>
        <taxon>Fictibacillus</taxon>
    </lineage>
</organism>
<dbReference type="Proteomes" id="UP000603641">
    <property type="component" value="Unassembled WGS sequence"/>
</dbReference>
<dbReference type="Pfam" id="PF04134">
    <property type="entry name" value="DCC1-like"/>
    <property type="match status" value="1"/>
</dbReference>
<protein>
    <submittedName>
        <fullName evidence="1">DUF393 domain-containing protein</fullName>
    </submittedName>
</protein>
<dbReference type="PANTHER" id="PTHR33639">
    <property type="entry name" value="THIOL-DISULFIDE OXIDOREDUCTASE DCC"/>
    <property type="match status" value="1"/>
</dbReference>
<name>A0ABR8SNB0_9BACL</name>
<evidence type="ECO:0000313" key="1">
    <source>
        <dbReference type="EMBL" id="MBD7964989.1"/>
    </source>
</evidence>
<dbReference type="EMBL" id="JACSQM010000005">
    <property type="protein sequence ID" value="MBD7964989.1"/>
    <property type="molecule type" value="Genomic_DNA"/>
</dbReference>
<reference evidence="1 2" key="1">
    <citation type="submission" date="2020-08" db="EMBL/GenBank/DDBJ databases">
        <title>A Genomic Blueprint of the Chicken Gut Microbiome.</title>
        <authorList>
            <person name="Gilroy R."/>
            <person name="Ravi A."/>
            <person name="Getino M."/>
            <person name="Pursley I."/>
            <person name="Horton D.L."/>
            <person name="Alikhan N.-F."/>
            <person name="Baker D."/>
            <person name="Gharbi K."/>
            <person name="Hall N."/>
            <person name="Watson M."/>
            <person name="Adriaenssens E.M."/>
            <person name="Foster-Nyarko E."/>
            <person name="Jarju S."/>
            <person name="Secka A."/>
            <person name="Antonio M."/>
            <person name="Oren A."/>
            <person name="Chaudhuri R."/>
            <person name="La Ragione R.M."/>
            <person name="Hildebrand F."/>
            <person name="Pallen M.J."/>
        </authorList>
    </citation>
    <scope>NUCLEOTIDE SEQUENCE [LARGE SCALE GENOMIC DNA]</scope>
    <source>
        <strain evidence="1 2">Sa2CUA10</strain>
    </source>
</reference>
<gene>
    <name evidence="1" type="ORF">H9648_13080</name>
</gene>